<gene>
    <name evidence="12" type="ORF">GA0070611_5917</name>
</gene>
<evidence type="ECO:0000259" key="11">
    <source>
        <dbReference type="Pfam" id="PF07730"/>
    </source>
</evidence>
<evidence type="ECO:0000256" key="4">
    <source>
        <dbReference type="ARBA" id="ARBA00022679"/>
    </source>
</evidence>
<dbReference type="PANTHER" id="PTHR24421">
    <property type="entry name" value="NITRATE/NITRITE SENSOR PROTEIN NARX-RELATED"/>
    <property type="match status" value="1"/>
</dbReference>
<evidence type="ECO:0000313" key="12">
    <source>
        <dbReference type="EMBL" id="SBT53031.1"/>
    </source>
</evidence>
<evidence type="ECO:0000256" key="6">
    <source>
        <dbReference type="ARBA" id="ARBA00022777"/>
    </source>
</evidence>
<keyword evidence="9" id="KW-0812">Transmembrane</keyword>
<evidence type="ECO:0000259" key="10">
    <source>
        <dbReference type="Pfam" id="PF02518"/>
    </source>
</evidence>
<evidence type="ECO:0000256" key="3">
    <source>
        <dbReference type="ARBA" id="ARBA00022553"/>
    </source>
</evidence>
<dbReference type="GO" id="GO:0005524">
    <property type="term" value="F:ATP binding"/>
    <property type="evidence" value="ECO:0007669"/>
    <property type="project" value="UniProtKB-KW"/>
</dbReference>
<keyword evidence="6 12" id="KW-0418">Kinase</keyword>
<feature type="transmembrane region" description="Helical" evidence="9">
    <location>
        <begin position="45"/>
        <end position="61"/>
    </location>
</feature>
<sequence length="385" mass="40689">MPTEEPALTRIRVVRGMQLLTPLMLAWFVWAAATIDPGFGLSGKRLVVVLGSTAFVAGVFGRNATAEQPRRPAFVISVVLMLVGSVALVAVQPGGPGSVAVLVAVLCAATGLLPARVAVPALIGTFVLLEMVATITGQALGSLAVLAGFAVLFGLMYLAFRLAEAQRETQRLLAEREAGQAALAEAAGLAERQRLAREMHDVLAHSLSGLLLQLEGARMLLAEDPADPRLPAAVERAHHLGRTGLQEARRAIGMLRDDDLPGPDRLPKLAEQFALDQAVPCEFAVSGEPHPLGSQARLAIYRVAQEALTNVIKHAAPSRVTVQLTYEPAATRLTVEDFSDQPPVVPEDTDGYGLTGMRERAELLGGELSAGTTGHGFRVELVVPA</sequence>
<dbReference type="Pfam" id="PF02518">
    <property type="entry name" value="HATPase_c"/>
    <property type="match status" value="1"/>
</dbReference>
<dbReference type="Gene3D" id="3.30.565.10">
    <property type="entry name" value="Histidine kinase-like ATPase, C-terminal domain"/>
    <property type="match status" value="1"/>
</dbReference>
<evidence type="ECO:0000256" key="7">
    <source>
        <dbReference type="ARBA" id="ARBA00022840"/>
    </source>
</evidence>
<feature type="domain" description="Histidine kinase/HSP90-like ATPase" evidence="10">
    <location>
        <begin position="298"/>
        <end position="384"/>
    </location>
</feature>
<reference evidence="13" key="1">
    <citation type="submission" date="2016-06" db="EMBL/GenBank/DDBJ databases">
        <authorList>
            <person name="Varghese N."/>
            <person name="Submissions Spin"/>
        </authorList>
    </citation>
    <scope>NUCLEOTIDE SEQUENCE [LARGE SCALE GENOMIC DNA]</scope>
    <source>
        <strain evidence="13">DSM 44815</strain>
    </source>
</reference>
<dbReference type="PANTHER" id="PTHR24421:SF10">
    <property type="entry name" value="NITRATE_NITRITE SENSOR PROTEIN NARQ"/>
    <property type="match status" value="1"/>
</dbReference>
<dbReference type="CDD" id="cd16917">
    <property type="entry name" value="HATPase_UhpB-NarQ-NarX-like"/>
    <property type="match status" value="1"/>
</dbReference>
<keyword evidence="3" id="KW-0597">Phosphoprotein</keyword>
<dbReference type="OrthoDB" id="144293at2"/>
<dbReference type="InterPro" id="IPR036890">
    <property type="entry name" value="HATPase_C_sf"/>
</dbReference>
<dbReference type="GO" id="GO:0000155">
    <property type="term" value="F:phosphorelay sensor kinase activity"/>
    <property type="evidence" value="ECO:0007669"/>
    <property type="project" value="InterPro"/>
</dbReference>
<dbReference type="EC" id="2.7.13.3" evidence="2"/>
<evidence type="ECO:0000256" key="8">
    <source>
        <dbReference type="ARBA" id="ARBA00023012"/>
    </source>
</evidence>
<dbReference type="STRING" id="261654.GA0070611_5917"/>
<feature type="transmembrane region" description="Helical" evidence="9">
    <location>
        <begin position="73"/>
        <end position="93"/>
    </location>
</feature>
<dbReference type="InterPro" id="IPR011712">
    <property type="entry name" value="Sig_transdc_His_kin_sub3_dim/P"/>
</dbReference>
<dbReference type="RefSeq" id="WP_091671593.1">
    <property type="nucleotide sequence ID" value="NZ_LT594323.1"/>
</dbReference>
<accession>A0A1A9A975</accession>
<dbReference type="AlphaFoldDB" id="A0A1A9A975"/>
<dbReference type="InterPro" id="IPR003594">
    <property type="entry name" value="HATPase_dom"/>
</dbReference>
<dbReference type="Proteomes" id="UP000199385">
    <property type="component" value="Chromosome I"/>
</dbReference>
<dbReference type="Pfam" id="PF07730">
    <property type="entry name" value="HisKA_3"/>
    <property type="match status" value="1"/>
</dbReference>
<dbReference type="GO" id="GO:0016020">
    <property type="term" value="C:membrane"/>
    <property type="evidence" value="ECO:0007669"/>
    <property type="project" value="InterPro"/>
</dbReference>
<dbReference type="SUPFAM" id="SSF55874">
    <property type="entry name" value="ATPase domain of HSP90 chaperone/DNA topoisomerase II/histidine kinase"/>
    <property type="match status" value="1"/>
</dbReference>
<feature type="transmembrane region" description="Helical" evidence="9">
    <location>
        <begin position="12"/>
        <end position="33"/>
    </location>
</feature>
<dbReference type="InterPro" id="IPR050482">
    <property type="entry name" value="Sensor_HK_TwoCompSys"/>
</dbReference>
<feature type="transmembrane region" description="Helical" evidence="9">
    <location>
        <begin position="99"/>
        <end position="128"/>
    </location>
</feature>
<keyword evidence="9" id="KW-0472">Membrane</keyword>
<comment type="catalytic activity">
    <reaction evidence="1">
        <text>ATP + protein L-histidine = ADP + protein N-phospho-L-histidine.</text>
        <dbReference type="EC" id="2.7.13.3"/>
    </reaction>
</comment>
<keyword evidence="7" id="KW-0067">ATP-binding</keyword>
<keyword evidence="5" id="KW-0547">Nucleotide-binding</keyword>
<protein>
    <recommendedName>
        <fullName evidence="2">histidine kinase</fullName>
        <ecNumber evidence="2">2.7.13.3</ecNumber>
    </recommendedName>
</protein>
<keyword evidence="8" id="KW-0902">Two-component regulatory system</keyword>
<evidence type="ECO:0000256" key="9">
    <source>
        <dbReference type="SAM" id="Phobius"/>
    </source>
</evidence>
<organism evidence="12 13">
    <name type="scientific">Micromonospora auratinigra</name>
    <dbReference type="NCBI Taxonomy" id="261654"/>
    <lineage>
        <taxon>Bacteria</taxon>
        <taxon>Bacillati</taxon>
        <taxon>Actinomycetota</taxon>
        <taxon>Actinomycetes</taxon>
        <taxon>Micromonosporales</taxon>
        <taxon>Micromonosporaceae</taxon>
        <taxon>Micromonospora</taxon>
    </lineage>
</organism>
<dbReference type="GO" id="GO:0046983">
    <property type="term" value="F:protein dimerization activity"/>
    <property type="evidence" value="ECO:0007669"/>
    <property type="project" value="InterPro"/>
</dbReference>
<evidence type="ECO:0000313" key="13">
    <source>
        <dbReference type="Proteomes" id="UP000199385"/>
    </source>
</evidence>
<dbReference type="EMBL" id="LT594323">
    <property type="protein sequence ID" value="SBT53031.1"/>
    <property type="molecule type" value="Genomic_DNA"/>
</dbReference>
<proteinExistence type="predicted"/>
<evidence type="ECO:0000256" key="1">
    <source>
        <dbReference type="ARBA" id="ARBA00000085"/>
    </source>
</evidence>
<keyword evidence="4" id="KW-0808">Transferase</keyword>
<keyword evidence="9" id="KW-1133">Transmembrane helix</keyword>
<feature type="domain" description="Signal transduction histidine kinase subgroup 3 dimerisation and phosphoacceptor" evidence="11">
    <location>
        <begin position="191"/>
        <end position="260"/>
    </location>
</feature>
<feature type="transmembrane region" description="Helical" evidence="9">
    <location>
        <begin position="140"/>
        <end position="160"/>
    </location>
</feature>
<keyword evidence="13" id="KW-1185">Reference proteome</keyword>
<name>A0A1A9A975_9ACTN</name>
<dbReference type="PATRIC" id="fig|261654.4.peg.5991"/>
<evidence type="ECO:0000256" key="5">
    <source>
        <dbReference type="ARBA" id="ARBA00022741"/>
    </source>
</evidence>
<dbReference type="Gene3D" id="1.20.5.1930">
    <property type="match status" value="1"/>
</dbReference>
<evidence type="ECO:0000256" key="2">
    <source>
        <dbReference type="ARBA" id="ARBA00012438"/>
    </source>
</evidence>